<dbReference type="Proteomes" id="UP000325218">
    <property type="component" value="Unassembled WGS sequence"/>
</dbReference>
<organism evidence="1 2">
    <name type="scientific">Paenibacillus faecis</name>
    <dbReference type="NCBI Taxonomy" id="862114"/>
    <lineage>
        <taxon>Bacteria</taxon>
        <taxon>Bacillati</taxon>
        <taxon>Bacillota</taxon>
        <taxon>Bacilli</taxon>
        <taxon>Bacillales</taxon>
        <taxon>Paenibacillaceae</taxon>
        <taxon>Paenibacillus</taxon>
    </lineage>
</organism>
<name>A0A5D0D1C2_9BACL</name>
<sequence length="369" mass="42507">MAQPVLGILTLYLNDKKQLEERHIYQRMITEGQKLGLDIFVFTPMDVYDKKKLIHAMVYDPSSKKWSRKWRGFPHLIFDRCRIQRSKRFEQLLKFRAKYGSLKYLNRPLRNKWTIYQILSHKSSFRKHLPETVLFQNGGDVFRLLRSYPSVYVKPINGTGGRGIVRVERLGGDHFLIQGRRQNRKIIPAQKMHKSRLGAFLLNWKGRGRFLAQQGIQIKLPDGRVHDYRMLVQKNGQGQWEVTGCAGRIGPHRSVTSNLHGGGKAAPMNVLLRHISNSEEKRSEIRKAAEKLSLDVAAYLESNIGALCELALDLAIDRSGRVYLLEVNPKPAREVFIQTGDAEAYRRAIVKPLEYALWMYKREAAPSSS</sequence>
<dbReference type="Gene3D" id="3.30.470.20">
    <property type="entry name" value="ATP-grasp fold, B domain"/>
    <property type="match status" value="1"/>
</dbReference>
<dbReference type="OrthoDB" id="7869153at2"/>
<protein>
    <submittedName>
        <fullName evidence="1">YheC/YheD family protein</fullName>
    </submittedName>
</protein>
<dbReference type="RefSeq" id="WP_148450540.1">
    <property type="nucleotide sequence ID" value="NZ_BORZ01000010.1"/>
</dbReference>
<dbReference type="InterPro" id="IPR026838">
    <property type="entry name" value="YheC/D"/>
</dbReference>
<evidence type="ECO:0000313" key="1">
    <source>
        <dbReference type="EMBL" id="TYA14947.1"/>
    </source>
</evidence>
<evidence type="ECO:0000313" key="2">
    <source>
        <dbReference type="Proteomes" id="UP000325218"/>
    </source>
</evidence>
<proteinExistence type="predicted"/>
<dbReference type="AlphaFoldDB" id="A0A5D0D1C2"/>
<dbReference type="Pfam" id="PF14398">
    <property type="entry name" value="ATPgrasp_YheCD"/>
    <property type="match status" value="1"/>
</dbReference>
<gene>
    <name evidence="1" type="ORF">FRY98_04575</name>
</gene>
<keyword evidence="2" id="KW-1185">Reference proteome</keyword>
<reference evidence="1 2" key="1">
    <citation type="submission" date="2019-08" db="EMBL/GenBank/DDBJ databases">
        <title>Genome sequencing of Paenibacillus faecis DSM 23593(T).</title>
        <authorList>
            <person name="Kook J.-K."/>
            <person name="Park S.-N."/>
            <person name="Lim Y.K."/>
        </authorList>
    </citation>
    <scope>NUCLEOTIDE SEQUENCE [LARGE SCALE GENOMIC DNA]</scope>
    <source>
        <strain evidence="1 2">DSM 23593</strain>
    </source>
</reference>
<comment type="caution">
    <text evidence="1">The sequence shown here is derived from an EMBL/GenBank/DDBJ whole genome shotgun (WGS) entry which is preliminary data.</text>
</comment>
<accession>A0A5D0D1C2</accession>
<dbReference type="EMBL" id="VSDO01000001">
    <property type="protein sequence ID" value="TYA14947.1"/>
    <property type="molecule type" value="Genomic_DNA"/>
</dbReference>
<dbReference type="SUPFAM" id="SSF56059">
    <property type="entry name" value="Glutathione synthetase ATP-binding domain-like"/>
    <property type="match status" value="1"/>
</dbReference>